<comment type="caution">
    <text evidence="3">The sequence shown here is derived from an EMBL/GenBank/DDBJ whole genome shotgun (WGS) entry which is preliminary data.</text>
</comment>
<evidence type="ECO:0000256" key="1">
    <source>
        <dbReference type="SAM" id="MobiDB-lite"/>
    </source>
</evidence>
<protein>
    <recommendedName>
        <fullName evidence="5">Secreted protein</fullName>
    </recommendedName>
</protein>
<sequence length="125" mass="14041">MRFCSSVLPVSQLIVLPSRALVGAPASDTSVETLPPHDVSRRSCALHVQVRDYILYPRLMLIISKPNGPLDAAATQNTSAPSSPHSGRSFAAHQRRQRNRRSFESTLTAAPSRRRPWERARWTRR</sequence>
<accession>A0AAD6UBT2</accession>
<feature type="region of interest" description="Disordered" evidence="1">
    <location>
        <begin position="68"/>
        <end position="125"/>
    </location>
</feature>
<evidence type="ECO:0000313" key="3">
    <source>
        <dbReference type="EMBL" id="KAJ7092933.1"/>
    </source>
</evidence>
<organism evidence="3 4">
    <name type="scientific">Mycena belliarum</name>
    <dbReference type="NCBI Taxonomy" id="1033014"/>
    <lineage>
        <taxon>Eukaryota</taxon>
        <taxon>Fungi</taxon>
        <taxon>Dikarya</taxon>
        <taxon>Basidiomycota</taxon>
        <taxon>Agaricomycotina</taxon>
        <taxon>Agaricomycetes</taxon>
        <taxon>Agaricomycetidae</taxon>
        <taxon>Agaricales</taxon>
        <taxon>Marasmiineae</taxon>
        <taxon>Mycenaceae</taxon>
        <taxon>Mycena</taxon>
    </lineage>
</organism>
<reference evidence="3" key="1">
    <citation type="submission" date="2023-03" db="EMBL/GenBank/DDBJ databases">
        <title>Massive genome expansion in bonnet fungi (Mycena s.s.) driven by repeated elements and novel gene families across ecological guilds.</title>
        <authorList>
            <consortium name="Lawrence Berkeley National Laboratory"/>
            <person name="Harder C.B."/>
            <person name="Miyauchi S."/>
            <person name="Viragh M."/>
            <person name="Kuo A."/>
            <person name="Thoen E."/>
            <person name="Andreopoulos B."/>
            <person name="Lu D."/>
            <person name="Skrede I."/>
            <person name="Drula E."/>
            <person name="Henrissat B."/>
            <person name="Morin E."/>
            <person name="Kohler A."/>
            <person name="Barry K."/>
            <person name="LaButti K."/>
            <person name="Morin E."/>
            <person name="Salamov A."/>
            <person name="Lipzen A."/>
            <person name="Mereny Z."/>
            <person name="Hegedus B."/>
            <person name="Baldrian P."/>
            <person name="Stursova M."/>
            <person name="Weitz H."/>
            <person name="Taylor A."/>
            <person name="Grigoriev I.V."/>
            <person name="Nagy L.G."/>
            <person name="Martin F."/>
            <person name="Kauserud H."/>
        </authorList>
    </citation>
    <scope>NUCLEOTIDE SEQUENCE</scope>
    <source>
        <strain evidence="3">CBHHK173m</strain>
    </source>
</reference>
<proteinExistence type="predicted"/>
<feature type="chain" id="PRO_5042022044" description="Secreted protein" evidence="2">
    <location>
        <begin position="21"/>
        <end position="125"/>
    </location>
</feature>
<name>A0AAD6UBT2_9AGAR</name>
<feature type="compositionally biased region" description="Polar residues" evidence="1">
    <location>
        <begin position="74"/>
        <end position="86"/>
    </location>
</feature>
<dbReference type="Proteomes" id="UP001222325">
    <property type="component" value="Unassembled WGS sequence"/>
</dbReference>
<evidence type="ECO:0008006" key="5">
    <source>
        <dbReference type="Google" id="ProtNLM"/>
    </source>
</evidence>
<evidence type="ECO:0000313" key="4">
    <source>
        <dbReference type="Proteomes" id="UP001222325"/>
    </source>
</evidence>
<dbReference type="EMBL" id="JARJCN010000017">
    <property type="protein sequence ID" value="KAJ7092933.1"/>
    <property type="molecule type" value="Genomic_DNA"/>
</dbReference>
<keyword evidence="4" id="KW-1185">Reference proteome</keyword>
<feature type="compositionally biased region" description="Basic and acidic residues" evidence="1">
    <location>
        <begin position="115"/>
        <end position="125"/>
    </location>
</feature>
<evidence type="ECO:0000256" key="2">
    <source>
        <dbReference type="SAM" id="SignalP"/>
    </source>
</evidence>
<dbReference type="AlphaFoldDB" id="A0AAD6UBT2"/>
<keyword evidence="2" id="KW-0732">Signal</keyword>
<feature type="signal peptide" evidence="2">
    <location>
        <begin position="1"/>
        <end position="20"/>
    </location>
</feature>
<gene>
    <name evidence="3" type="ORF">B0H15DRAFT_833010</name>
</gene>